<feature type="transmembrane region" description="Helical" evidence="1">
    <location>
        <begin position="111"/>
        <end position="129"/>
    </location>
</feature>
<gene>
    <name evidence="2" type="ORF">SDC9_55609</name>
</gene>
<comment type="caution">
    <text evidence="2">The sequence shown here is derived from an EMBL/GenBank/DDBJ whole genome shotgun (WGS) entry which is preliminary data.</text>
</comment>
<reference evidence="2" key="1">
    <citation type="submission" date="2019-08" db="EMBL/GenBank/DDBJ databases">
        <authorList>
            <person name="Kucharzyk K."/>
            <person name="Murdoch R.W."/>
            <person name="Higgins S."/>
            <person name="Loffler F."/>
        </authorList>
    </citation>
    <scope>NUCLEOTIDE SEQUENCE</scope>
</reference>
<proteinExistence type="predicted"/>
<feature type="transmembrane region" description="Helical" evidence="1">
    <location>
        <begin position="135"/>
        <end position="154"/>
    </location>
</feature>
<sequence>MSYQEKKSIVSVVTGALLHIAYCIYAFGKAGMANIDNLKFWAVTMLIFIGIGVVSMIVIQIVFHIVLSISIAVKKKLNDESIEDREIERAIESDMVEDEMGKLIELKANKFGYAFVSLGIVAGIVSIALGAAPFVMMNIVFIACMVGGLAEGIVEIRYYRKGV</sequence>
<dbReference type="EMBL" id="VSSQ01001552">
    <property type="protein sequence ID" value="MPM09293.1"/>
    <property type="molecule type" value="Genomic_DNA"/>
</dbReference>
<evidence type="ECO:0000313" key="2">
    <source>
        <dbReference type="EMBL" id="MPM09293.1"/>
    </source>
</evidence>
<keyword evidence="1" id="KW-0812">Transmembrane</keyword>
<name>A0A644X4R3_9ZZZZ</name>
<keyword evidence="1" id="KW-0472">Membrane</keyword>
<feature type="transmembrane region" description="Helical" evidence="1">
    <location>
        <begin position="9"/>
        <end position="28"/>
    </location>
</feature>
<protein>
    <submittedName>
        <fullName evidence="2">Uncharacterized protein</fullName>
    </submittedName>
</protein>
<organism evidence="2">
    <name type="scientific">bioreactor metagenome</name>
    <dbReference type="NCBI Taxonomy" id="1076179"/>
    <lineage>
        <taxon>unclassified sequences</taxon>
        <taxon>metagenomes</taxon>
        <taxon>ecological metagenomes</taxon>
    </lineage>
</organism>
<accession>A0A644X4R3</accession>
<evidence type="ECO:0000256" key="1">
    <source>
        <dbReference type="SAM" id="Phobius"/>
    </source>
</evidence>
<feature type="transmembrane region" description="Helical" evidence="1">
    <location>
        <begin position="40"/>
        <end position="67"/>
    </location>
</feature>
<dbReference type="AlphaFoldDB" id="A0A644X4R3"/>
<keyword evidence="1" id="KW-1133">Transmembrane helix</keyword>